<evidence type="ECO:0000313" key="3">
    <source>
        <dbReference type="EMBL" id="BBX97034.1"/>
    </source>
</evidence>
<comment type="subcellular location">
    <subcellularLocation>
        <location evidence="1">Virion</location>
    </subcellularLocation>
</comment>
<evidence type="ECO:0000313" key="4">
    <source>
        <dbReference type="Proteomes" id="UP000466396"/>
    </source>
</evidence>
<evidence type="ECO:0000256" key="1">
    <source>
        <dbReference type="ARBA" id="ARBA00004328"/>
    </source>
</evidence>
<sequence length="291" mass="30510">MTAPFSTPDAVKALAMDVKGVEPRDVVSEAIILQVSVKAGAVEGDAPSVLVPRVEFDPDDVPFVPEGDAIVELDVPDSQTQIFTGKIGLIVPVSREQWGQPDAASLISDAAREALVRKANRAFLSQADPSPATTPPAGVLNQTITVWPDDIATAASLDPVVDAIANIQADGGVATHVLAHPLDWATLAKLKLATDSNASLLGAGTDGSPAVAPQRRLLDVPVLIDRDVTQGNLVVLDKRAILSVIGQVLVATSQDYLFGKDSIATRLTWRFGAKVSRPERVVSVPLDNGSV</sequence>
<dbReference type="Proteomes" id="UP000466396">
    <property type="component" value="Chromosome"/>
</dbReference>
<evidence type="ECO:0000259" key="2">
    <source>
        <dbReference type="Pfam" id="PF05065"/>
    </source>
</evidence>
<accession>A0A1X1XUX5</accession>
<gene>
    <name evidence="3" type="ORF">MLAC_23280</name>
</gene>
<organism evidence="3 4">
    <name type="scientific">Mycobacterium lacus</name>
    <dbReference type="NCBI Taxonomy" id="169765"/>
    <lineage>
        <taxon>Bacteria</taxon>
        <taxon>Bacillati</taxon>
        <taxon>Actinomycetota</taxon>
        <taxon>Actinomycetes</taxon>
        <taxon>Mycobacteriales</taxon>
        <taxon>Mycobacteriaceae</taxon>
        <taxon>Mycobacterium</taxon>
    </lineage>
</organism>
<name>A0A1X1XUX5_9MYCO</name>
<reference evidence="3 4" key="1">
    <citation type="journal article" date="2019" name="Emerg. Microbes Infect.">
        <title>Comprehensive subspecies identification of 175 nontuberculous mycobacteria species based on 7547 genomic profiles.</title>
        <authorList>
            <person name="Matsumoto Y."/>
            <person name="Kinjo T."/>
            <person name="Motooka D."/>
            <person name="Nabeya D."/>
            <person name="Jung N."/>
            <person name="Uechi K."/>
            <person name="Horii T."/>
            <person name="Iida T."/>
            <person name="Fujita J."/>
            <person name="Nakamura S."/>
        </authorList>
    </citation>
    <scope>NUCLEOTIDE SEQUENCE [LARGE SCALE GENOMIC DNA]</scope>
    <source>
        <strain evidence="3 4">JCM 15657</strain>
    </source>
</reference>
<feature type="domain" description="Phage capsid-like C-terminal" evidence="2">
    <location>
        <begin position="63"/>
        <end position="282"/>
    </location>
</feature>
<dbReference type="STRING" id="169765.AWC15_06615"/>
<protein>
    <recommendedName>
        <fullName evidence="2">Phage capsid-like C-terminal domain-containing protein</fullName>
    </recommendedName>
</protein>
<dbReference type="AlphaFoldDB" id="A0A1X1XUX5"/>
<dbReference type="SUPFAM" id="SSF56563">
    <property type="entry name" value="Major capsid protein gp5"/>
    <property type="match status" value="1"/>
</dbReference>
<dbReference type="Gene3D" id="3.30.2400.10">
    <property type="entry name" value="Major capsid protein gp5"/>
    <property type="match status" value="1"/>
</dbReference>
<keyword evidence="4" id="KW-1185">Reference proteome</keyword>
<dbReference type="RefSeq" id="WP_085162288.1">
    <property type="nucleotide sequence ID" value="NZ_OY970455.1"/>
</dbReference>
<dbReference type="NCBIfam" id="TIGR01554">
    <property type="entry name" value="major_cap_HK97"/>
    <property type="match status" value="1"/>
</dbReference>
<dbReference type="InterPro" id="IPR054612">
    <property type="entry name" value="Phage_capsid-like_C"/>
</dbReference>
<dbReference type="EMBL" id="AP022581">
    <property type="protein sequence ID" value="BBX97034.1"/>
    <property type="molecule type" value="Genomic_DNA"/>
</dbReference>
<dbReference type="KEGG" id="mlj:MLAC_23280"/>
<dbReference type="Pfam" id="PF05065">
    <property type="entry name" value="Phage_capsid"/>
    <property type="match status" value="1"/>
</dbReference>
<proteinExistence type="predicted"/>
<dbReference type="Gene3D" id="3.30.2320.10">
    <property type="entry name" value="hypothetical protein PF0899 domain"/>
    <property type="match status" value="1"/>
</dbReference>
<dbReference type="InterPro" id="IPR024455">
    <property type="entry name" value="Phage_capsid"/>
</dbReference>